<dbReference type="HAMAP" id="MF_01148">
    <property type="entry name" value="Lnt"/>
    <property type="match status" value="1"/>
</dbReference>
<comment type="caution">
    <text evidence="9">Lacks conserved residue(s) required for the propagation of feature annotation.</text>
</comment>
<feature type="domain" description="CN hydrolase" evidence="11">
    <location>
        <begin position="317"/>
        <end position="580"/>
    </location>
</feature>
<keyword evidence="8 9" id="KW-0012">Acyltransferase</keyword>
<comment type="subcellular location">
    <subcellularLocation>
        <location evidence="1 9">Cell membrane</location>
        <topology evidence="1 9">Multi-pass membrane protein</topology>
    </subcellularLocation>
</comment>
<evidence type="ECO:0000256" key="5">
    <source>
        <dbReference type="ARBA" id="ARBA00022692"/>
    </source>
</evidence>
<keyword evidence="13" id="KW-1185">Reference proteome</keyword>
<dbReference type="GO" id="GO:0005886">
    <property type="term" value="C:plasma membrane"/>
    <property type="evidence" value="ECO:0007669"/>
    <property type="project" value="UniProtKB-SubCell"/>
</dbReference>
<keyword evidence="3 9" id="KW-1003">Cell membrane</keyword>
<evidence type="ECO:0000256" key="2">
    <source>
        <dbReference type="ARBA" id="ARBA00010065"/>
    </source>
</evidence>
<feature type="transmembrane region" description="Helical" evidence="9">
    <location>
        <begin position="255"/>
        <end position="275"/>
    </location>
</feature>
<dbReference type="UniPathway" id="UPA00666"/>
<keyword evidence="12" id="KW-0449">Lipoprotein</keyword>
<evidence type="ECO:0000256" key="10">
    <source>
        <dbReference type="SAM" id="MobiDB-lite"/>
    </source>
</evidence>
<evidence type="ECO:0000256" key="4">
    <source>
        <dbReference type="ARBA" id="ARBA00022679"/>
    </source>
</evidence>
<keyword evidence="7 9" id="KW-0472">Membrane</keyword>
<dbReference type="PANTHER" id="PTHR38686">
    <property type="entry name" value="APOLIPOPROTEIN N-ACYLTRANSFERASE"/>
    <property type="match status" value="1"/>
</dbReference>
<dbReference type="SUPFAM" id="SSF56317">
    <property type="entry name" value="Carbon-nitrogen hydrolase"/>
    <property type="match status" value="1"/>
</dbReference>
<evidence type="ECO:0000256" key="8">
    <source>
        <dbReference type="ARBA" id="ARBA00023315"/>
    </source>
</evidence>
<evidence type="ECO:0000259" key="11">
    <source>
        <dbReference type="PROSITE" id="PS50263"/>
    </source>
</evidence>
<dbReference type="PROSITE" id="PS50263">
    <property type="entry name" value="CN_HYDROLASE"/>
    <property type="match status" value="1"/>
</dbReference>
<dbReference type="InterPro" id="IPR003010">
    <property type="entry name" value="C-N_Hydrolase"/>
</dbReference>
<dbReference type="Gene3D" id="3.60.110.10">
    <property type="entry name" value="Carbon-nitrogen hydrolase"/>
    <property type="match status" value="1"/>
</dbReference>
<feature type="transmembrane region" description="Helical" evidence="9">
    <location>
        <begin position="213"/>
        <end position="235"/>
    </location>
</feature>
<keyword evidence="5 9" id="KW-0812">Transmembrane</keyword>
<reference evidence="12 13" key="1">
    <citation type="submission" date="2017-06" db="EMBL/GenBank/DDBJ databases">
        <authorList>
            <person name="Kim H.J."/>
            <person name="Triplett B.A."/>
        </authorList>
    </citation>
    <scope>NUCLEOTIDE SEQUENCE [LARGE SCALE GENOMIC DNA]</scope>
    <source>
        <strain evidence="12 13">DSM 18704</strain>
    </source>
</reference>
<gene>
    <name evidence="9" type="primary">lnt</name>
    <name evidence="12" type="ORF">SAMN05421770_101916</name>
</gene>
<dbReference type="Pfam" id="PF00795">
    <property type="entry name" value="CN_hydrolase"/>
    <property type="match status" value="1"/>
</dbReference>
<feature type="transmembrane region" description="Helical" evidence="9">
    <location>
        <begin position="149"/>
        <end position="168"/>
    </location>
</feature>
<accession>A0A239EEZ9</accession>
<keyword evidence="6 9" id="KW-1133">Transmembrane helix</keyword>
<proteinExistence type="inferred from homology"/>
<sequence length="663" mass="72995">MPYRMNQYGIEPRAQDSGTDQRDSQRPHVDPQTIAGKVSIQHVELEAYGYAGDESEGIQRKRAELDDRIDAMSPSCSRFAEFRKPQTTMTPARTTPTRELSDWSRLALAAATGCLWFLSAPPFRFSVGAWFAMIPLMIVLERTPSLARAVLFSSVAGLIVNIGGFYWLFETIRRFAGLPWPLALVAFLAICLYQGLTFSLFGAAVHVLRRRGYIPMALIAPLAMVAAEWTVPMIFPDSLAITQAWHPLVIQIADIAGPAGVCALLLLINGALYDLAASRRRAVVPAIVSGGILLATLVYGEMRIRQIDARSNAAPKLRVGIVQPNFAHAQRGSLSPQAAPERLALLQEQSRELEAEGAQLIVWSETSYPFALQRHAGSATVSPAHPILQGFHTPVIAGAQTIDWATHQAFNSAILVDREDRIAGIYDKVRLLNFGERVPAGEALPWLTRLMPREYARFTPGSSADPLLLKKPDGTSWRLGTFICFEDTLPEFLRSIGANHPNLLVNISNDSWFGEGSEPWEHLALSVFDAVEQRSAMARSVNSGVSAFIDANGRVIQETYAVDPSLHARPPSHRLALLPLMEGGHTFYDRAGHRFAGLLSSCLMLLLIRSSTRRHVWPACRDHASGATVPVRRRPLVRRERRLRPPAGDKATDHAQGRPLCSG</sequence>
<comment type="pathway">
    <text evidence="9">Protein modification; lipoprotein biosynthesis (N-acyl transfer).</text>
</comment>
<evidence type="ECO:0000256" key="3">
    <source>
        <dbReference type="ARBA" id="ARBA00022475"/>
    </source>
</evidence>
<comment type="catalytic activity">
    <reaction evidence="9">
        <text>N-terminal S-1,2-diacyl-sn-glyceryl-L-cysteinyl-[lipoprotein] + a glycerophospholipid = N-acyl-S-1,2-diacyl-sn-glyceryl-L-cysteinyl-[lipoprotein] + a 2-acyl-sn-glycero-3-phospholipid + H(+)</text>
        <dbReference type="Rhea" id="RHEA:48228"/>
        <dbReference type="Rhea" id="RHEA-COMP:14681"/>
        <dbReference type="Rhea" id="RHEA-COMP:14684"/>
        <dbReference type="ChEBI" id="CHEBI:15378"/>
        <dbReference type="ChEBI" id="CHEBI:136912"/>
        <dbReference type="ChEBI" id="CHEBI:140656"/>
        <dbReference type="ChEBI" id="CHEBI:140657"/>
        <dbReference type="ChEBI" id="CHEBI:140660"/>
        <dbReference type="EC" id="2.3.1.269"/>
    </reaction>
</comment>
<feature type="region of interest" description="Disordered" evidence="10">
    <location>
        <begin position="638"/>
        <end position="663"/>
    </location>
</feature>
<feature type="transmembrane region" description="Helical" evidence="9">
    <location>
        <begin position="180"/>
        <end position="201"/>
    </location>
</feature>
<dbReference type="GO" id="GO:0042158">
    <property type="term" value="P:lipoprotein biosynthetic process"/>
    <property type="evidence" value="ECO:0007669"/>
    <property type="project" value="UniProtKB-UniRule"/>
</dbReference>
<dbReference type="EMBL" id="FZOU01000001">
    <property type="protein sequence ID" value="SNS42583.1"/>
    <property type="molecule type" value="Genomic_DNA"/>
</dbReference>
<dbReference type="OrthoDB" id="9811121at2"/>
<keyword evidence="4 9" id="KW-0808">Transferase</keyword>
<dbReference type="NCBIfam" id="TIGR00546">
    <property type="entry name" value="lnt"/>
    <property type="match status" value="1"/>
</dbReference>
<feature type="compositionally biased region" description="Basic and acidic residues" evidence="10">
    <location>
        <begin position="19"/>
        <end position="29"/>
    </location>
</feature>
<dbReference type="CDD" id="cd07571">
    <property type="entry name" value="ALP_N-acyl_transferase"/>
    <property type="match status" value="1"/>
</dbReference>
<feature type="transmembrane region" description="Helical" evidence="9">
    <location>
        <begin position="282"/>
        <end position="300"/>
    </location>
</feature>
<dbReference type="AlphaFoldDB" id="A0A239EEZ9"/>
<comment type="similarity">
    <text evidence="2 9">Belongs to the CN hydrolase family. Apolipoprotein N-acyltransferase subfamily.</text>
</comment>
<dbReference type="Proteomes" id="UP000198356">
    <property type="component" value="Unassembled WGS sequence"/>
</dbReference>
<evidence type="ECO:0000256" key="7">
    <source>
        <dbReference type="ARBA" id="ARBA00023136"/>
    </source>
</evidence>
<dbReference type="Pfam" id="PF20154">
    <property type="entry name" value="LNT_N"/>
    <property type="match status" value="1"/>
</dbReference>
<evidence type="ECO:0000313" key="13">
    <source>
        <dbReference type="Proteomes" id="UP000198356"/>
    </source>
</evidence>
<feature type="region of interest" description="Disordered" evidence="10">
    <location>
        <begin position="1"/>
        <end position="36"/>
    </location>
</feature>
<protein>
    <recommendedName>
        <fullName evidence="9">Apolipoprotein N-acyltransferase</fullName>
        <shortName evidence="9">ALP N-acyltransferase</shortName>
        <ecNumber evidence="9">2.3.1.269</ecNumber>
    </recommendedName>
</protein>
<comment type="function">
    <text evidence="9">Catalyzes the phospholipid dependent N-acylation of the N-terminal cysteine of apolipoprotein, the last step in lipoprotein maturation.</text>
</comment>
<dbReference type="EC" id="2.3.1.269" evidence="9"/>
<dbReference type="GO" id="GO:0016410">
    <property type="term" value="F:N-acyltransferase activity"/>
    <property type="evidence" value="ECO:0007669"/>
    <property type="project" value="UniProtKB-UniRule"/>
</dbReference>
<dbReference type="InterPro" id="IPR004563">
    <property type="entry name" value="Apolipo_AcylTrfase"/>
</dbReference>
<dbReference type="PANTHER" id="PTHR38686:SF1">
    <property type="entry name" value="APOLIPOPROTEIN N-ACYLTRANSFERASE"/>
    <property type="match status" value="1"/>
</dbReference>
<name>A0A239EEZ9_9BACT</name>
<evidence type="ECO:0000256" key="9">
    <source>
        <dbReference type="HAMAP-Rule" id="MF_01148"/>
    </source>
</evidence>
<evidence type="ECO:0000256" key="6">
    <source>
        <dbReference type="ARBA" id="ARBA00022989"/>
    </source>
</evidence>
<organism evidence="12 13">
    <name type="scientific">Granulicella rosea</name>
    <dbReference type="NCBI Taxonomy" id="474952"/>
    <lineage>
        <taxon>Bacteria</taxon>
        <taxon>Pseudomonadati</taxon>
        <taxon>Acidobacteriota</taxon>
        <taxon>Terriglobia</taxon>
        <taxon>Terriglobales</taxon>
        <taxon>Acidobacteriaceae</taxon>
        <taxon>Granulicella</taxon>
    </lineage>
</organism>
<dbReference type="InterPro" id="IPR036526">
    <property type="entry name" value="C-N_Hydrolase_sf"/>
</dbReference>
<dbReference type="InterPro" id="IPR045378">
    <property type="entry name" value="LNT_N"/>
</dbReference>
<evidence type="ECO:0000256" key="1">
    <source>
        <dbReference type="ARBA" id="ARBA00004651"/>
    </source>
</evidence>
<evidence type="ECO:0000313" key="12">
    <source>
        <dbReference type="EMBL" id="SNS42583.1"/>
    </source>
</evidence>